<dbReference type="EMBL" id="CP118101">
    <property type="protein sequence ID" value="WDH82097.1"/>
    <property type="molecule type" value="Genomic_DNA"/>
</dbReference>
<evidence type="ECO:0000313" key="4">
    <source>
        <dbReference type="Proteomes" id="UP001220962"/>
    </source>
</evidence>
<keyword evidence="5" id="KW-1185">Reference proteome</keyword>
<accession>A0AAX3MXU8</accession>
<evidence type="ECO:0000256" key="1">
    <source>
        <dbReference type="SAM" id="Phobius"/>
    </source>
</evidence>
<keyword evidence="1" id="KW-1133">Transmembrane helix</keyword>
<feature type="transmembrane region" description="Helical" evidence="1">
    <location>
        <begin position="52"/>
        <end position="73"/>
    </location>
</feature>
<feature type="transmembrane region" description="Helical" evidence="1">
    <location>
        <begin position="21"/>
        <end position="40"/>
    </location>
</feature>
<gene>
    <name evidence="2" type="ORF">PUW23_21925</name>
    <name evidence="3" type="ORF">PUW25_21845</name>
</gene>
<feature type="transmembrane region" description="Helical" evidence="1">
    <location>
        <begin position="200"/>
        <end position="220"/>
    </location>
</feature>
<dbReference type="RefSeq" id="WP_047913673.1">
    <property type="nucleotide sequence ID" value="NZ_CP118101.1"/>
</dbReference>
<feature type="transmembrane region" description="Helical" evidence="1">
    <location>
        <begin position="94"/>
        <end position="123"/>
    </location>
</feature>
<proteinExistence type="predicted"/>
<evidence type="ECO:0000313" key="5">
    <source>
        <dbReference type="Proteomes" id="UP001221519"/>
    </source>
</evidence>
<organism evidence="2 4">
    <name type="scientific">Paenibacillus urinalis</name>
    <dbReference type="NCBI Taxonomy" id="521520"/>
    <lineage>
        <taxon>Bacteria</taxon>
        <taxon>Bacillati</taxon>
        <taxon>Bacillota</taxon>
        <taxon>Bacilli</taxon>
        <taxon>Bacillales</taxon>
        <taxon>Paenibacillaceae</taxon>
        <taxon>Paenibacillus</taxon>
    </lineage>
</organism>
<feature type="transmembrane region" description="Helical" evidence="1">
    <location>
        <begin position="143"/>
        <end position="168"/>
    </location>
</feature>
<dbReference type="EMBL" id="CP118108">
    <property type="protein sequence ID" value="WDI01835.1"/>
    <property type="molecule type" value="Genomic_DNA"/>
</dbReference>
<reference evidence="2 5" key="1">
    <citation type="submission" date="2023-02" db="EMBL/GenBank/DDBJ databases">
        <title>Pathogen: clinical or host-associated sample.</title>
        <authorList>
            <person name="Hergert J."/>
            <person name="Casey R."/>
            <person name="Wagner J."/>
            <person name="Young E.L."/>
            <person name="Oakeson K.F."/>
        </authorList>
    </citation>
    <scope>NUCLEOTIDE SEQUENCE</scope>
    <source>
        <strain evidence="3 5">2022CK-00829</strain>
        <strain evidence="2">2022CK-00830</strain>
    </source>
</reference>
<dbReference type="Pfam" id="PF12730">
    <property type="entry name" value="ABC2_membrane_4"/>
    <property type="match status" value="1"/>
</dbReference>
<sequence length="227" mass="25567">MVKLMALEWKKLKRKMVISEVVIYTLVIMFMPMLLVRTLPDFGQSYEAMTTLMMSIQMGFILFGASLINQVVIEEYKYKTMSLSFGYPISRRKLMLAKVLFIAAFVFICTFVSCILSGAATFLLNQSLHFIEGQLSSADITAYFSRSLIQSVIITLASLIPFFIFGVWLRATIPAVLCAIFLMQFQNFGFLLDMDLHTNLVNIVLCLLGLGSVYLAIATVDTRIGEI</sequence>
<evidence type="ECO:0000313" key="2">
    <source>
        <dbReference type="EMBL" id="WDH82097.1"/>
    </source>
</evidence>
<keyword evidence="1" id="KW-0812">Transmembrane</keyword>
<keyword evidence="1" id="KW-0472">Membrane</keyword>
<evidence type="ECO:0000313" key="3">
    <source>
        <dbReference type="EMBL" id="WDI01835.1"/>
    </source>
</evidence>
<dbReference type="Proteomes" id="UP001221519">
    <property type="component" value="Chromosome"/>
</dbReference>
<dbReference type="Proteomes" id="UP001220962">
    <property type="component" value="Chromosome"/>
</dbReference>
<dbReference type="AlphaFoldDB" id="A0AAX3MXU8"/>
<protein>
    <submittedName>
        <fullName evidence="2">ABC transporter permease</fullName>
    </submittedName>
</protein>
<name>A0AAX3MXU8_9BACL</name>
<feature type="transmembrane region" description="Helical" evidence="1">
    <location>
        <begin position="175"/>
        <end position="194"/>
    </location>
</feature>